<evidence type="ECO:0000313" key="1">
    <source>
        <dbReference type="EMBL" id="OUI87494.1"/>
    </source>
</evidence>
<evidence type="ECO:0000313" key="2">
    <source>
        <dbReference type="Proteomes" id="UP000194565"/>
    </source>
</evidence>
<sequence>MQQTNMSLFSSRRYIPPDGWWLVAGRWQVSWLADYGLLIQPSRFLMKTVAHVLRDQTRSIPPTVAGAASDYAFKATH</sequence>
<dbReference type="EMBL" id="JOMM01000005">
    <property type="protein sequence ID" value="OUI87494.1"/>
    <property type="molecule type" value="Genomic_DNA"/>
</dbReference>
<protein>
    <submittedName>
        <fullName evidence="1">Uncharacterized protein</fullName>
    </submittedName>
</protein>
<dbReference type="Proteomes" id="UP000194565">
    <property type="component" value="Unassembled WGS sequence"/>
</dbReference>
<proteinExistence type="predicted"/>
<comment type="caution">
    <text evidence="1">The sequence shown here is derived from an EMBL/GenBank/DDBJ whole genome shotgun (WGS) entry which is preliminary data.</text>
</comment>
<name>A0A252AD47_9PROT</name>
<dbReference type="AlphaFoldDB" id="A0A252AD47"/>
<accession>A0A252AD47</accession>
<reference evidence="1 2" key="1">
    <citation type="submission" date="2014-06" db="EMBL/GenBank/DDBJ databases">
        <authorList>
            <person name="Ju J."/>
            <person name="Zhang J."/>
        </authorList>
    </citation>
    <scope>NUCLEOTIDE SEQUENCE [LARGE SCALE GENOMIC DNA]</scope>
    <source>
        <strain evidence="1">DmW_042</strain>
    </source>
</reference>
<gene>
    <name evidence="1" type="ORF">HC62_14205</name>
</gene>
<organism evidence="1 2">
    <name type="scientific">Acetobacter tropicalis</name>
    <dbReference type="NCBI Taxonomy" id="104102"/>
    <lineage>
        <taxon>Bacteria</taxon>
        <taxon>Pseudomonadati</taxon>
        <taxon>Pseudomonadota</taxon>
        <taxon>Alphaproteobacteria</taxon>
        <taxon>Acetobacterales</taxon>
        <taxon>Acetobacteraceae</taxon>
        <taxon>Acetobacter</taxon>
    </lineage>
</organism>